<accession>A0A7C3VES7</accession>
<proteinExistence type="predicted"/>
<comment type="caution">
    <text evidence="1">The sequence shown here is derived from an EMBL/GenBank/DDBJ whole genome shotgun (WGS) entry which is preliminary data.</text>
</comment>
<dbReference type="AlphaFoldDB" id="A0A7C3VES7"/>
<dbReference type="InterPro" id="IPR019657">
    <property type="entry name" value="ComFB"/>
</dbReference>
<gene>
    <name evidence="1" type="ORF">ENR15_02595</name>
</gene>
<evidence type="ECO:0000313" key="1">
    <source>
        <dbReference type="EMBL" id="HGF99571.1"/>
    </source>
</evidence>
<protein>
    <submittedName>
        <fullName evidence="1">Uncharacterized protein</fullName>
    </submittedName>
</protein>
<dbReference type="Pfam" id="PF10719">
    <property type="entry name" value="ComFB"/>
    <property type="match status" value="1"/>
</dbReference>
<organism evidence="1">
    <name type="scientific">Planktothricoides sp. SpSt-374</name>
    <dbReference type="NCBI Taxonomy" id="2282167"/>
    <lineage>
        <taxon>Bacteria</taxon>
        <taxon>Bacillati</taxon>
        <taxon>Cyanobacteriota</taxon>
        <taxon>Cyanophyceae</taxon>
        <taxon>Oscillatoriophycideae</taxon>
        <taxon>Oscillatoriales</taxon>
        <taxon>Oscillatoriaceae</taxon>
        <taxon>Planktothricoides</taxon>
    </lineage>
</organism>
<sequence length="99" mass="11249">MSTKIINLTFSVVTSTIESILSGYPEEPYQKAFDNGTLRQQLIAYVLNRVPNKYTIEEEGKNIAPIHSHISWEVQVPIELMVHQGIQEVLDEYALMQAS</sequence>
<name>A0A7C3VES7_9CYAN</name>
<reference evidence="1" key="1">
    <citation type="journal article" date="2020" name="mSystems">
        <title>Genome- and Community-Level Interaction Insights into Carbon Utilization and Element Cycling Functions of Hydrothermarchaeota in Hydrothermal Sediment.</title>
        <authorList>
            <person name="Zhou Z."/>
            <person name="Liu Y."/>
            <person name="Xu W."/>
            <person name="Pan J."/>
            <person name="Luo Z.H."/>
            <person name="Li M."/>
        </authorList>
    </citation>
    <scope>NUCLEOTIDE SEQUENCE [LARGE SCALE GENOMIC DNA]</scope>
    <source>
        <strain evidence="1">SpSt-374</strain>
    </source>
</reference>
<dbReference type="EMBL" id="DSPX01000020">
    <property type="protein sequence ID" value="HGF99571.1"/>
    <property type="molecule type" value="Genomic_DNA"/>
</dbReference>